<gene>
    <name evidence="1" type="primary">ORF10085</name>
</gene>
<evidence type="ECO:0000313" key="1">
    <source>
        <dbReference type="EMBL" id="CEK50187.1"/>
    </source>
</evidence>
<dbReference type="AlphaFoldDB" id="A0A0B6Y1L0"/>
<protein>
    <recommendedName>
        <fullName evidence="2">Helicase ATP-binding domain-containing protein</fullName>
    </recommendedName>
</protein>
<name>A0A0B6Y1L0_9EUPU</name>
<feature type="non-terminal residue" evidence="1">
    <location>
        <position position="74"/>
    </location>
</feature>
<evidence type="ECO:0008006" key="2">
    <source>
        <dbReference type="Google" id="ProtNLM"/>
    </source>
</evidence>
<dbReference type="EMBL" id="HACG01003322">
    <property type="protein sequence ID" value="CEK50187.1"/>
    <property type="molecule type" value="Transcribed_RNA"/>
</dbReference>
<accession>A0A0B6Y1L0</accession>
<dbReference type="InterPro" id="IPR027417">
    <property type="entry name" value="P-loop_NTPase"/>
</dbReference>
<sequence length="74" mass="8327">DFLLLVVKKLLRSNSSRVKVILMSATIETKMFSQYFCVPIGDRLEPAPVVTVGTMHHQVSEYFADDLVSRLGEV</sequence>
<reference evidence="1" key="1">
    <citation type="submission" date="2014-12" db="EMBL/GenBank/DDBJ databases">
        <title>Insight into the proteome of Arion vulgaris.</title>
        <authorList>
            <person name="Aradska J."/>
            <person name="Bulat T."/>
            <person name="Smidak R."/>
            <person name="Sarate P."/>
            <person name="Gangsoo J."/>
            <person name="Sialana F."/>
            <person name="Bilban M."/>
            <person name="Lubec G."/>
        </authorList>
    </citation>
    <scope>NUCLEOTIDE SEQUENCE</scope>
    <source>
        <tissue evidence="1">Skin</tissue>
    </source>
</reference>
<proteinExistence type="predicted"/>
<organism evidence="1">
    <name type="scientific">Arion vulgaris</name>
    <dbReference type="NCBI Taxonomy" id="1028688"/>
    <lineage>
        <taxon>Eukaryota</taxon>
        <taxon>Metazoa</taxon>
        <taxon>Spiralia</taxon>
        <taxon>Lophotrochozoa</taxon>
        <taxon>Mollusca</taxon>
        <taxon>Gastropoda</taxon>
        <taxon>Heterobranchia</taxon>
        <taxon>Euthyneura</taxon>
        <taxon>Panpulmonata</taxon>
        <taxon>Eupulmonata</taxon>
        <taxon>Stylommatophora</taxon>
        <taxon>Helicina</taxon>
        <taxon>Arionoidea</taxon>
        <taxon>Arionidae</taxon>
        <taxon>Arion</taxon>
    </lineage>
</organism>
<dbReference type="Gene3D" id="3.40.50.300">
    <property type="entry name" value="P-loop containing nucleotide triphosphate hydrolases"/>
    <property type="match status" value="1"/>
</dbReference>
<feature type="non-terminal residue" evidence="1">
    <location>
        <position position="1"/>
    </location>
</feature>